<evidence type="ECO:0000313" key="2">
    <source>
        <dbReference type="EMBL" id="KAF7782889.1"/>
    </source>
</evidence>
<name>A0A8H7F952_AGABI</name>
<gene>
    <name evidence="2" type="ORF">Agabi119p4_2265</name>
</gene>
<dbReference type="Proteomes" id="UP000629468">
    <property type="component" value="Unassembled WGS sequence"/>
</dbReference>
<dbReference type="AlphaFoldDB" id="A0A8H7F952"/>
<evidence type="ECO:0000256" key="1">
    <source>
        <dbReference type="SAM" id="MobiDB-lite"/>
    </source>
</evidence>
<evidence type="ECO:0000313" key="3">
    <source>
        <dbReference type="Proteomes" id="UP000629468"/>
    </source>
</evidence>
<comment type="caution">
    <text evidence="2">The sequence shown here is derived from an EMBL/GenBank/DDBJ whole genome shotgun (WGS) entry which is preliminary data.</text>
</comment>
<proteinExistence type="predicted"/>
<reference evidence="2 3" key="1">
    <citation type="journal article" name="Sci. Rep.">
        <title>Telomere-to-telomere assembled and centromere annotated genomes of the two main subspecies of the button mushroom Agaricus bisporus reveal especially polymorphic chromosome ends.</title>
        <authorList>
            <person name="Sonnenberg A.S.M."/>
            <person name="Sedaghat-Telgerd N."/>
            <person name="Lavrijssen B."/>
            <person name="Ohm R.A."/>
            <person name="Hendrickx P.M."/>
            <person name="Scholtmeijer K."/>
            <person name="Baars J.J.P."/>
            <person name="van Peer A."/>
        </authorList>
    </citation>
    <scope>NUCLEOTIDE SEQUENCE [LARGE SCALE GENOMIC DNA]</scope>
    <source>
        <strain evidence="2 3">H119_p4</strain>
    </source>
</reference>
<sequence length="225" mass="24430">MNTSLSYMSMATSLIDHGKSFEEVRIDDYIQAYRSTGQPPKPVPELPSGDKERSSLGLPPLFKPISEHDPVLAGRPKENPLSSRIALNNGVGVGRVGTGTGTSTGTGITGSSEIGAVARRVSDPGNLPEFQDFKNVKVAGETFLTISCSEQYSTFSPEELRFYSYKNKDKLRGSESENLESITAKPDFSQHSFEELRVVYMLAGKELTSAQIIAAMQGHTHTPLS</sequence>
<dbReference type="EMBL" id="JABXXO010000003">
    <property type="protein sequence ID" value="KAF7782889.1"/>
    <property type="molecule type" value="Genomic_DNA"/>
</dbReference>
<protein>
    <submittedName>
        <fullName evidence="2">Uncharacterized protein</fullName>
    </submittedName>
</protein>
<accession>A0A8H7F952</accession>
<organism evidence="2 3">
    <name type="scientific">Agaricus bisporus var. burnettii</name>
    <dbReference type="NCBI Taxonomy" id="192524"/>
    <lineage>
        <taxon>Eukaryota</taxon>
        <taxon>Fungi</taxon>
        <taxon>Dikarya</taxon>
        <taxon>Basidiomycota</taxon>
        <taxon>Agaricomycotina</taxon>
        <taxon>Agaricomycetes</taxon>
        <taxon>Agaricomycetidae</taxon>
        <taxon>Agaricales</taxon>
        <taxon>Agaricineae</taxon>
        <taxon>Agaricaceae</taxon>
        <taxon>Agaricus</taxon>
    </lineage>
</organism>
<feature type="region of interest" description="Disordered" evidence="1">
    <location>
        <begin position="33"/>
        <end position="57"/>
    </location>
</feature>